<keyword evidence="2" id="KW-0964">Secreted</keyword>
<accession>A0AAW0PK66</accession>
<dbReference type="Pfam" id="PF23560">
    <property type="entry name" value="GBD_Hemicentin"/>
    <property type="match status" value="2"/>
</dbReference>
<feature type="domain" description="VWA7 Ig-like" evidence="8">
    <location>
        <begin position="718"/>
        <end position="815"/>
    </location>
</feature>
<comment type="caution">
    <text evidence="11">The sequence shown here is derived from an EMBL/GenBank/DDBJ whole genome shotgun (WGS) entry which is preliminary data.</text>
</comment>
<feature type="domain" description="VWA7 N-terminal" evidence="10">
    <location>
        <begin position="994"/>
        <end position="1220"/>
    </location>
</feature>
<feature type="region of interest" description="Disordered" evidence="5">
    <location>
        <begin position="928"/>
        <end position="956"/>
    </location>
</feature>
<evidence type="ECO:0000259" key="7">
    <source>
        <dbReference type="Pfam" id="PF23560"/>
    </source>
</evidence>
<feature type="region of interest" description="Disordered" evidence="5">
    <location>
        <begin position="268"/>
        <end position="290"/>
    </location>
</feature>
<feature type="domain" description="Hemicentin/VWA7 galactose-binding" evidence="7">
    <location>
        <begin position="1474"/>
        <end position="1504"/>
    </location>
</feature>
<evidence type="ECO:0000256" key="2">
    <source>
        <dbReference type="ARBA" id="ARBA00022525"/>
    </source>
</evidence>
<sequence>MISLLGLAVLAAALTEPGLAFAPSMGMGQASTHITITRRALLESVMETCREEANTNGFVFKPTGDSPEEIVQACLGPTATGEVSGAKFRTALQEIYNQNAWVDRDFADSAPHHFNSEAFLEGRSLITEGVAAIKANIQNDKFQAARETLGKVLHTLQDFYSHSNWVELGNTEPYINLIHPSLPLENLAGVYFFTSNKCQQYHNINICQHMYFAKCVVVVDVNTPTCKDCVSGTCRNQLLPEILQYRMLTSGYMGIYSKEKPLGKCSHGGQSDQTSLKLPRGGIHKDDRRDDNRYNHDIAVKLATEATLQLLEDIRLAAGDKQFLRMLGIARSSVVCFVIDTTGSMSDDIDEARNVVYEIIDSKKGTQDEPSEYILVPFNDPGVGPITKTTDPEVMKKEISELRAKGGGDDPEMCYSGIQLALTTAPSYSSIFVFTDATAKDADLKDTLLALISTTKSEVNFLMTDNSKRRRRSTRGGSFNDYKDLALASGGQAIQVTKNQLPKATAIIRDTSTSARVTVLHQTKNPKKTETFLFSLDDSLKNITIYITGVTQTSTQTSGSLANITTVGNLWRSALNADRATGKWQISISSNIPYTVKVTGQSPIAFIYDFVEKFEGPHPGYAVLTGRPQDGQPTNLMLPVMGREGRDSLKITEVSLISMTSPGIVSTNTFTDMGNGGILVTFPVVPGEEFVVLLKGTDLVSKTEFQRQSTTQMSVSKVNIQATISSSLEPGKLFTLPFSVFTNGAGGQYKISARNDRNFSMNYPTSLNLTPGKSTDAKLTITPPAGTLSGTDVTLTLEASLGSDSNYVVLRLSVLEKITDFYPPLCEIINIQNSCPDVSLCERSVWGLTAKLTDGNGTGIQSVNLQQGNGNLTQVISGDPAQYNYSASCCSQVVEIVAVDKIGNVGKCYHSIERNAIWGQSREGKPEINHNVTAESRCSSSRSDRTSPGLCPNRGGASTHVSITGTALLEKVMETCKAVANDNGYEFKPTGSSPEEIVQACLGPTATGDVSGAKFHSALQEIYMQNGLVDRDFVNSAPHHFNSEAFLEGRGLITEGVAAIKANIRNENFQAARETLGKVLHVLQDFYSHSNWVELGHKEPYLNLIRPDLPIENIVDVGTPTCRDCAEGTCTNQILSSILTQGKLTSGYMGIFSDAKPSGKCSHGGASDLTSFAVPRGGIHKDERRPDNKDNHDTAVKLATEATSQLLENVRLAAGNNDFLRMLGIARSSVVCFVIDTTGSMKDDIDEARSVVYEIIDSKKGTQDEPSEYILVPFNDPKFGPVTKTADPEVMKKEISKLKADGGGDLPEMCYSGIQLALTTAPSYSNIYVFTDAGAKDAELKDTLVALIRSTKSTRHTCFYGETQFYEMEPTNQGELFMTGSKRRRRSTRGGTFNDYKDLALASGGQAIQVTKGQLPEATDIILDTSTSALVTILQQARNPGKAETFLFSLDDSLKTSPSTLLAQLLVYTDKSSCTLNADRATGKWQISISSNNPYTIKVTGQSTIAFIYDFVEKFEGPHPGYAVLSGRPQEGPASLKINQVSLVSVSSSASTNASISDMGNGDILATVDVVPGGEFVVLLKGIDTVSNTEFQRQSTTQMSVSKVNIQAIVSSSMEPGKPFILPFSVFTNGTGGEYKISARNDRNYPMNYPTSLTLTSGQYTNTTLTIVPPAGTLSGTDVTLTLDASRGSDSNYVVLRLSVLEKITDFYPPLCQIISIQDACPHVSLCENSMWELVANLTDGNGTGIQSVNLQQGNGNLTQVISGDPAQYNYNASCFHKWWRL</sequence>
<proteinExistence type="predicted"/>
<comment type="subcellular location">
    <subcellularLocation>
        <location evidence="1">Secreted</location>
    </subcellularLocation>
</comment>
<dbReference type="EMBL" id="JBBPFD010000004">
    <property type="protein sequence ID" value="KAK7929114.1"/>
    <property type="molecule type" value="Genomic_DNA"/>
</dbReference>
<evidence type="ECO:0000259" key="9">
    <source>
        <dbReference type="Pfam" id="PF25106"/>
    </source>
</evidence>
<feature type="domain" description="VWA7 N-terminal" evidence="10">
    <location>
        <begin position="67"/>
        <end position="201"/>
    </location>
</feature>
<feature type="signal peptide" evidence="6">
    <location>
        <begin position="1"/>
        <end position="20"/>
    </location>
</feature>
<dbReference type="PANTHER" id="PTHR14905:SF22">
    <property type="entry name" value="VON WILLEBRAND FACTOR A DOMAIN-CONTAINING PROTEIN 7-LIKE"/>
    <property type="match status" value="1"/>
</dbReference>
<dbReference type="InterPro" id="IPR056862">
    <property type="entry name" value="VWA7_N"/>
</dbReference>
<organism evidence="11 12">
    <name type="scientific">Mugilogobius chulae</name>
    <name type="common">yellowstripe goby</name>
    <dbReference type="NCBI Taxonomy" id="88201"/>
    <lineage>
        <taxon>Eukaryota</taxon>
        <taxon>Metazoa</taxon>
        <taxon>Chordata</taxon>
        <taxon>Craniata</taxon>
        <taxon>Vertebrata</taxon>
        <taxon>Euteleostomi</taxon>
        <taxon>Actinopterygii</taxon>
        <taxon>Neopterygii</taxon>
        <taxon>Teleostei</taxon>
        <taxon>Neoteleostei</taxon>
        <taxon>Acanthomorphata</taxon>
        <taxon>Gobiaria</taxon>
        <taxon>Gobiiformes</taxon>
        <taxon>Gobioidei</taxon>
        <taxon>Gobiidae</taxon>
        <taxon>Gobionellinae</taxon>
        <taxon>Mugilogobius</taxon>
    </lineage>
</organism>
<dbReference type="CDD" id="cd00198">
    <property type="entry name" value="vWFA"/>
    <property type="match status" value="2"/>
</dbReference>
<evidence type="ECO:0000313" key="12">
    <source>
        <dbReference type="Proteomes" id="UP001460270"/>
    </source>
</evidence>
<evidence type="ECO:0000256" key="1">
    <source>
        <dbReference type="ARBA" id="ARBA00004613"/>
    </source>
</evidence>
<dbReference type="SUPFAM" id="SSF53300">
    <property type="entry name" value="vWA-like"/>
    <property type="match status" value="2"/>
</dbReference>
<feature type="domain" description="Hemicentin-1-like von Willebrand factor A" evidence="9">
    <location>
        <begin position="1231"/>
        <end position="1412"/>
    </location>
</feature>
<dbReference type="InterPro" id="IPR036465">
    <property type="entry name" value="vWFA_dom_sf"/>
</dbReference>
<evidence type="ECO:0000256" key="6">
    <source>
        <dbReference type="SAM" id="SignalP"/>
    </source>
</evidence>
<dbReference type="Pfam" id="PF23619">
    <property type="entry name" value="Ig_VWA7"/>
    <property type="match status" value="2"/>
</dbReference>
<keyword evidence="3 6" id="KW-0732">Signal</keyword>
<evidence type="ECO:0008006" key="13">
    <source>
        <dbReference type="Google" id="ProtNLM"/>
    </source>
</evidence>
<evidence type="ECO:0000259" key="8">
    <source>
        <dbReference type="Pfam" id="PF23619"/>
    </source>
</evidence>
<dbReference type="Gene3D" id="3.40.50.410">
    <property type="entry name" value="von Willebrand factor, type A domain"/>
    <property type="match status" value="2"/>
</dbReference>
<feature type="domain" description="Hemicentin/VWA7 galactose-binding" evidence="7">
    <location>
        <begin position="517"/>
        <end position="602"/>
    </location>
</feature>
<dbReference type="Pfam" id="PF25106">
    <property type="entry name" value="VWA_4"/>
    <property type="match status" value="2"/>
</dbReference>
<dbReference type="Proteomes" id="UP001460270">
    <property type="component" value="Unassembled WGS sequence"/>
</dbReference>
<dbReference type="Pfam" id="PF25107">
    <property type="entry name" value="VWA7_N"/>
    <property type="match status" value="3"/>
</dbReference>
<dbReference type="InterPro" id="IPR057615">
    <property type="entry name" value="Ig_VWA7"/>
</dbReference>
<dbReference type="InterPro" id="IPR056861">
    <property type="entry name" value="HMCN1-like_VWA"/>
</dbReference>
<keyword evidence="12" id="KW-1185">Reference proteome</keyword>
<feature type="chain" id="PRO_5043418432" description="von Willebrand factor A domain-containing protein 7" evidence="6">
    <location>
        <begin position="21"/>
        <end position="1782"/>
    </location>
</feature>
<evidence type="ECO:0000259" key="10">
    <source>
        <dbReference type="Pfam" id="PF25107"/>
    </source>
</evidence>
<name>A0AAW0PK66_9GOBI</name>
<feature type="domain" description="VWA7 N-terminal" evidence="10">
    <location>
        <begin position="218"/>
        <end position="324"/>
    </location>
</feature>
<reference evidence="12" key="1">
    <citation type="submission" date="2024-04" db="EMBL/GenBank/DDBJ databases">
        <title>Salinicola lusitanus LLJ914,a marine bacterium isolated from the Okinawa Trough.</title>
        <authorList>
            <person name="Li J."/>
        </authorList>
    </citation>
    <scope>NUCLEOTIDE SEQUENCE [LARGE SCALE GENOMIC DNA]</scope>
</reference>
<evidence type="ECO:0000256" key="3">
    <source>
        <dbReference type="ARBA" id="ARBA00022729"/>
    </source>
</evidence>
<evidence type="ECO:0000313" key="11">
    <source>
        <dbReference type="EMBL" id="KAK7929114.1"/>
    </source>
</evidence>
<evidence type="ECO:0000256" key="5">
    <source>
        <dbReference type="SAM" id="MobiDB-lite"/>
    </source>
</evidence>
<dbReference type="GO" id="GO:0005576">
    <property type="term" value="C:extracellular region"/>
    <property type="evidence" value="ECO:0007669"/>
    <property type="project" value="UniProtKB-SubCell"/>
</dbReference>
<feature type="domain" description="VWA7 Ig-like" evidence="8">
    <location>
        <begin position="1604"/>
        <end position="1701"/>
    </location>
</feature>
<dbReference type="PANTHER" id="PTHR14905">
    <property type="entry name" value="NG37"/>
    <property type="match status" value="1"/>
</dbReference>
<dbReference type="InterPro" id="IPR056475">
    <property type="entry name" value="GBD_Hemicentin/VWA7"/>
</dbReference>
<evidence type="ECO:0000256" key="4">
    <source>
        <dbReference type="ARBA" id="ARBA00023180"/>
    </source>
</evidence>
<feature type="domain" description="Hemicentin-1-like von Willebrand factor A" evidence="9">
    <location>
        <begin position="335"/>
        <end position="498"/>
    </location>
</feature>
<gene>
    <name evidence="11" type="ORF">WMY93_005509</name>
</gene>
<keyword evidence="4" id="KW-0325">Glycoprotein</keyword>
<dbReference type="InterPro" id="IPR052577">
    <property type="entry name" value="VWA7"/>
</dbReference>
<protein>
    <recommendedName>
        <fullName evidence="13">von Willebrand factor A domain-containing protein 7</fullName>
    </recommendedName>
</protein>